<evidence type="ECO:0000313" key="3">
    <source>
        <dbReference type="Proteomes" id="UP001152747"/>
    </source>
</evidence>
<evidence type="ECO:0000259" key="1">
    <source>
        <dbReference type="PROSITE" id="PS50181"/>
    </source>
</evidence>
<proteinExistence type="predicted"/>
<keyword evidence="3" id="KW-1185">Reference proteome</keyword>
<gene>
    <name evidence="2" type="ORF">CAMP_LOCUS17936</name>
</gene>
<reference evidence="2" key="1">
    <citation type="submission" date="2022-11" db="EMBL/GenBank/DDBJ databases">
        <authorList>
            <person name="Kikuchi T."/>
        </authorList>
    </citation>
    <scope>NUCLEOTIDE SEQUENCE</scope>
    <source>
        <strain evidence="2">PS1010</strain>
    </source>
</reference>
<dbReference type="Pfam" id="PF00646">
    <property type="entry name" value="F-box"/>
    <property type="match status" value="1"/>
</dbReference>
<dbReference type="EMBL" id="CANHGI010000006">
    <property type="protein sequence ID" value="CAI5455299.1"/>
    <property type="molecule type" value="Genomic_DNA"/>
</dbReference>
<sequence length="313" mass="36981">MSLCTTVGDYTPIVDRLPIVLLGKIFNLLEARDVAKFRRVSKVFKEYVENMDKTNTKHSLLKLRILKDKFEFKRSNPNRNQFSSEFMKIYGNYQLNWFRSRYVFYGESTILETDLDLTSFLEEIHMFQLINLQTEENEKKREENVNQFCKHLRNMVELREFGCLYEHLSSRELELILSNFATQQNVSLVRISIKLPWYEPEVMNAILRLTNDSLKIRLGQPSDFLPSEHLEETWLNGIDQFVRNNDEPVKIMELVEIERSTGEKIINYLQDNFSNCKLTTSNNSATIHINNRSICLSYPIFQSFARRSVNFTL</sequence>
<dbReference type="SUPFAM" id="SSF81383">
    <property type="entry name" value="F-box domain"/>
    <property type="match status" value="1"/>
</dbReference>
<protein>
    <recommendedName>
        <fullName evidence="1">F-box domain-containing protein</fullName>
    </recommendedName>
</protein>
<dbReference type="AlphaFoldDB" id="A0A9P1IZI8"/>
<name>A0A9P1IZI8_9PELO</name>
<dbReference type="InterPro" id="IPR036047">
    <property type="entry name" value="F-box-like_dom_sf"/>
</dbReference>
<dbReference type="PROSITE" id="PS50181">
    <property type="entry name" value="FBOX"/>
    <property type="match status" value="1"/>
</dbReference>
<feature type="domain" description="F-box" evidence="1">
    <location>
        <begin position="11"/>
        <end position="58"/>
    </location>
</feature>
<organism evidence="2 3">
    <name type="scientific">Caenorhabditis angaria</name>
    <dbReference type="NCBI Taxonomy" id="860376"/>
    <lineage>
        <taxon>Eukaryota</taxon>
        <taxon>Metazoa</taxon>
        <taxon>Ecdysozoa</taxon>
        <taxon>Nematoda</taxon>
        <taxon>Chromadorea</taxon>
        <taxon>Rhabditida</taxon>
        <taxon>Rhabditina</taxon>
        <taxon>Rhabditomorpha</taxon>
        <taxon>Rhabditoidea</taxon>
        <taxon>Rhabditidae</taxon>
        <taxon>Peloderinae</taxon>
        <taxon>Caenorhabditis</taxon>
    </lineage>
</organism>
<evidence type="ECO:0000313" key="2">
    <source>
        <dbReference type="EMBL" id="CAI5455299.1"/>
    </source>
</evidence>
<dbReference type="InterPro" id="IPR001810">
    <property type="entry name" value="F-box_dom"/>
</dbReference>
<dbReference type="SMART" id="SM00256">
    <property type="entry name" value="FBOX"/>
    <property type="match status" value="1"/>
</dbReference>
<comment type="caution">
    <text evidence="2">The sequence shown here is derived from an EMBL/GenBank/DDBJ whole genome shotgun (WGS) entry which is preliminary data.</text>
</comment>
<dbReference type="Proteomes" id="UP001152747">
    <property type="component" value="Unassembled WGS sequence"/>
</dbReference>
<accession>A0A9P1IZI8</accession>
<dbReference type="CDD" id="cd09917">
    <property type="entry name" value="F-box_SF"/>
    <property type="match status" value="1"/>
</dbReference>